<dbReference type="EMBL" id="HG994366">
    <property type="protein sequence ID" value="CAF1918322.1"/>
    <property type="molecule type" value="Genomic_DNA"/>
</dbReference>
<name>A0A816KPR1_BRANA</name>
<dbReference type="Proteomes" id="UP001295469">
    <property type="component" value="Chromosome C02"/>
</dbReference>
<gene>
    <name evidence="1" type="ORF">DARMORV10_C02P43190.1</name>
</gene>
<reference evidence="1" key="1">
    <citation type="submission" date="2021-01" db="EMBL/GenBank/DDBJ databases">
        <authorList>
            <consortium name="Genoscope - CEA"/>
            <person name="William W."/>
        </authorList>
    </citation>
    <scope>NUCLEOTIDE SEQUENCE</scope>
</reference>
<accession>A0A816KPR1</accession>
<protein>
    <submittedName>
        <fullName evidence="1">(rape) hypothetical protein</fullName>
    </submittedName>
</protein>
<dbReference type="AlphaFoldDB" id="A0A816KPR1"/>
<sequence>MMELYAMMHRDGYGDRNGDGSGDGKQKNLKIMGTGTVNIYYESNIIRYNLL</sequence>
<proteinExistence type="predicted"/>
<organism evidence="1">
    <name type="scientific">Brassica napus</name>
    <name type="common">Rape</name>
    <dbReference type="NCBI Taxonomy" id="3708"/>
    <lineage>
        <taxon>Eukaryota</taxon>
        <taxon>Viridiplantae</taxon>
        <taxon>Streptophyta</taxon>
        <taxon>Embryophyta</taxon>
        <taxon>Tracheophyta</taxon>
        <taxon>Spermatophyta</taxon>
        <taxon>Magnoliopsida</taxon>
        <taxon>eudicotyledons</taxon>
        <taxon>Gunneridae</taxon>
        <taxon>Pentapetalae</taxon>
        <taxon>rosids</taxon>
        <taxon>malvids</taxon>
        <taxon>Brassicales</taxon>
        <taxon>Brassicaceae</taxon>
        <taxon>Brassiceae</taxon>
        <taxon>Brassica</taxon>
    </lineage>
</organism>
<evidence type="ECO:0000313" key="1">
    <source>
        <dbReference type="EMBL" id="CAF1918322.1"/>
    </source>
</evidence>